<dbReference type="Pfam" id="PF16275">
    <property type="entry name" value="SF1-HH"/>
    <property type="match status" value="1"/>
</dbReference>
<dbReference type="SUPFAM" id="SSF54791">
    <property type="entry name" value="Eukaryotic type KH-domain (KH-domain type I)"/>
    <property type="match status" value="1"/>
</dbReference>
<keyword evidence="6 11" id="KW-0862">Zinc</keyword>
<dbReference type="PROSITE" id="PS50084">
    <property type="entry name" value="KH_TYPE_1"/>
    <property type="match status" value="1"/>
</dbReference>
<evidence type="ECO:0000256" key="4">
    <source>
        <dbReference type="ARBA" id="ARBA00022723"/>
    </source>
</evidence>
<feature type="compositionally biased region" description="Polar residues" evidence="12">
    <location>
        <begin position="378"/>
        <end position="390"/>
    </location>
</feature>
<protein>
    <recommendedName>
        <fullName evidence="11">Branchpoint-bridging protein</fullName>
    </recommendedName>
</protein>
<evidence type="ECO:0000256" key="6">
    <source>
        <dbReference type="ARBA" id="ARBA00022833"/>
    </source>
</evidence>
<evidence type="ECO:0000259" key="13">
    <source>
        <dbReference type="SMART" id="SM00322"/>
    </source>
</evidence>
<evidence type="ECO:0000313" key="14">
    <source>
        <dbReference type="EMBL" id="EGC38748.1"/>
    </source>
</evidence>
<dbReference type="InterPro" id="IPR045071">
    <property type="entry name" value="BBP-like"/>
</dbReference>
<evidence type="ECO:0000256" key="12">
    <source>
        <dbReference type="SAM" id="MobiDB-lite"/>
    </source>
</evidence>
<dbReference type="InParanoid" id="F0ZBC2"/>
<accession>F0ZBC2</accession>
<dbReference type="InterPro" id="IPR055256">
    <property type="entry name" value="KH_1_KHDC4/BBP-like"/>
</dbReference>
<evidence type="ECO:0000256" key="9">
    <source>
        <dbReference type="ARBA" id="ARBA00023242"/>
    </source>
</evidence>
<dbReference type="InterPro" id="IPR032570">
    <property type="entry name" value="SF1-HH"/>
</dbReference>
<dbReference type="InterPro" id="IPR047086">
    <property type="entry name" value="SF1-HH_sf"/>
</dbReference>
<evidence type="ECO:0000256" key="8">
    <source>
        <dbReference type="ARBA" id="ARBA00023187"/>
    </source>
</evidence>
<keyword evidence="4 11" id="KW-0479">Metal-binding</keyword>
<sequence length="432" mass="49870">MVEETLVNNNSSLYGDDDEDSFFREIKEISRGRPKTRDEISINDRSRLSRWDSTPSMDSSPFSSIFKTLPPGLTDEQISALILRLRIDEITKKVTIGPIEITDRDRDRSPSPPPIYDSNGKRSNTREQRIKDKLQKERHHLIVTAQRISPTYKPPSDYQPPNEKKIRKIYIPIKDHPEYNFIGLIIGPRGNTQKRMEKESGAKIAIRGKGSSRDGKSTKIQFQENDELHVLLTADTTDQLDKAEVLVREFLVPVEEGKNEHKRQQLRELAEMNGTLRERPAYMGNRSWTPVDIKCSHCGETTHPSSDCPLRTNESNQQYIETEYQKFIDEMSNALGFDINQSNVEPPPQQQNNNGYDQGHYNRNSNENLGDMDESPPHHQQQYQGSNQPPYQQQWSNNNNGYNNNYSNNSQQQQQPFYNNQNSSPYGPPRNY</sequence>
<dbReference type="GO" id="GO:0005681">
    <property type="term" value="C:spliceosomal complex"/>
    <property type="evidence" value="ECO:0007669"/>
    <property type="project" value="UniProtKB-KW"/>
</dbReference>
<dbReference type="eggNOG" id="KOG0119">
    <property type="taxonomic scope" value="Eukaryota"/>
</dbReference>
<dbReference type="Gene3D" id="6.10.140.1790">
    <property type="match status" value="1"/>
</dbReference>
<dbReference type="GO" id="GO:0045131">
    <property type="term" value="F:pre-mRNA branch point binding"/>
    <property type="evidence" value="ECO:0007669"/>
    <property type="project" value="UniProtKB-UniRule"/>
</dbReference>
<reference evidence="15" key="1">
    <citation type="journal article" date="2011" name="Genome Biol.">
        <title>Comparative genomics of the social amoebae Dictyostelium discoideum and Dictyostelium purpureum.</title>
        <authorList>
            <consortium name="US DOE Joint Genome Institute (JGI-PGF)"/>
            <person name="Sucgang R."/>
            <person name="Kuo A."/>
            <person name="Tian X."/>
            <person name="Salerno W."/>
            <person name="Parikh A."/>
            <person name="Feasley C.L."/>
            <person name="Dalin E."/>
            <person name="Tu H."/>
            <person name="Huang E."/>
            <person name="Barry K."/>
            <person name="Lindquist E."/>
            <person name="Shapiro H."/>
            <person name="Bruce D."/>
            <person name="Schmutz J."/>
            <person name="Salamov A."/>
            <person name="Fey P."/>
            <person name="Gaudet P."/>
            <person name="Anjard C."/>
            <person name="Babu M.M."/>
            <person name="Basu S."/>
            <person name="Bushmanova Y."/>
            <person name="van der Wel H."/>
            <person name="Katoh-Kurasawa M."/>
            <person name="Dinh C."/>
            <person name="Coutinho P.M."/>
            <person name="Saito T."/>
            <person name="Elias M."/>
            <person name="Schaap P."/>
            <person name="Kay R.R."/>
            <person name="Henrissat B."/>
            <person name="Eichinger L."/>
            <person name="Rivero F."/>
            <person name="Putnam N.H."/>
            <person name="West C.M."/>
            <person name="Loomis W.F."/>
            <person name="Chisholm R.L."/>
            <person name="Shaulsky G."/>
            <person name="Strassmann J.E."/>
            <person name="Queller D.C."/>
            <person name="Kuspa A."/>
            <person name="Grigoriev I.V."/>
        </authorList>
    </citation>
    <scope>NUCLEOTIDE SEQUENCE [LARGE SCALE GENOMIC DNA]</scope>
    <source>
        <strain evidence="15">QSDP1</strain>
    </source>
</reference>
<dbReference type="Gene3D" id="3.30.1370.10">
    <property type="entry name" value="K Homology domain, type 1"/>
    <property type="match status" value="1"/>
</dbReference>
<dbReference type="EMBL" id="GL870970">
    <property type="protein sequence ID" value="EGC38748.1"/>
    <property type="molecule type" value="Genomic_DNA"/>
</dbReference>
<feature type="domain" description="K Homology" evidence="13">
    <location>
        <begin position="163"/>
        <end position="252"/>
    </location>
</feature>
<dbReference type="GO" id="GO:0005634">
    <property type="term" value="C:nucleus"/>
    <property type="evidence" value="ECO:0000318"/>
    <property type="project" value="GO_Central"/>
</dbReference>
<dbReference type="VEuPathDB" id="AmoebaDB:DICPUDRAFT_148524"/>
<dbReference type="InterPro" id="IPR004087">
    <property type="entry name" value="KH_dom"/>
</dbReference>
<dbReference type="PANTHER" id="PTHR11208">
    <property type="entry name" value="RNA-BINDING PROTEIN RELATED"/>
    <property type="match status" value="1"/>
</dbReference>
<dbReference type="GO" id="GO:0008270">
    <property type="term" value="F:zinc ion binding"/>
    <property type="evidence" value="ECO:0007669"/>
    <property type="project" value="UniProtKB-UniRule"/>
</dbReference>
<gene>
    <name evidence="14" type="ORF">DICPUDRAFT_148524</name>
</gene>
<organism evidence="14 15">
    <name type="scientific">Dictyostelium purpureum</name>
    <name type="common">Slime mold</name>
    <dbReference type="NCBI Taxonomy" id="5786"/>
    <lineage>
        <taxon>Eukaryota</taxon>
        <taxon>Amoebozoa</taxon>
        <taxon>Evosea</taxon>
        <taxon>Eumycetozoa</taxon>
        <taxon>Dictyostelia</taxon>
        <taxon>Dictyosteliales</taxon>
        <taxon>Dictyosteliaceae</taxon>
        <taxon>Dictyostelium</taxon>
    </lineage>
</organism>
<dbReference type="RefSeq" id="XP_003284739.1">
    <property type="nucleotide sequence ID" value="XM_003284691.1"/>
</dbReference>
<dbReference type="CDD" id="cd02395">
    <property type="entry name" value="KH-I_BBP"/>
    <property type="match status" value="1"/>
</dbReference>
<feature type="region of interest" description="Disordered" evidence="12">
    <location>
        <begin position="101"/>
        <end position="127"/>
    </location>
</feature>
<evidence type="ECO:0000256" key="1">
    <source>
        <dbReference type="ARBA" id="ARBA00004123"/>
    </source>
</evidence>
<dbReference type="InterPro" id="IPR036612">
    <property type="entry name" value="KH_dom_type_1_sf"/>
</dbReference>
<keyword evidence="7 10" id="KW-0694">RNA-binding</keyword>
<dbReference type="Proteomes" id="UP000001064">
    <property type="component" value="Unassembled WGS sequence"/>
</dbReference>
<dbReference type="PANTHER" id="PTHR11208:SF45">
    <property type="entry name" value="SPLICING FACTOR 1"/>
    <property type="match status" value="1"/>
</dbReference>
<proteinExistence type="inferred from homology"/>
<dbReference type="GeneID" id="10506666"/>
<evidence type="ECO:0000256" key="5">
    <source>
        <dbReference type="ARBA" id="ARBA00022771"/>
    </source>
</evidence>
<evidence type="ECO:0000256" key="2">
    <source>
        <dbReference type="ARBA" id="ARBA00010382"/>
    </source>
</evidence>
<evidence type="ECO:0000313" key="15">
    <source>
        <dbReference type="Proteomes" id="UP000001064"/>
    </source>
</evidence>
<dbReference type="STRING" id="5786.F0ZBC2"/>
<name>F0ZBC2_DICPU</name>
<comment type="function">
    <text evidence="11">Necessary for the splicing of pre-mRNA. Has a role in the recognition of the branch site (5'-UACUAAC-3'), the pyrimidine tract and the 3'-splice site at the 3'-end of introns.</text>
</comment>
<comment type="similarity">
    <text evidence="2 11">Belongs to the BBP/SF1 family.</text>
</comment>
<evidence type="ECO:0000256" key="7">
    <source>
        <dbReference type="ARBA" id="ARBA00022884"/>
    </source>
</evidence>
<feature type="compositionally biased region" description="Low complexity" evidence="12">
    <location>
        <begin position="391"/>
        <end position="424"/>
    </location>
</feature>
<keyword evidence="8 11" id="KW-0508">mRNA splicing</keyword>
<keyword evidence="3 11" id="KW-0507">mRNA processing</keyword>
<dbReference type="GO" id="GO:0045292">
    <property type="term" value="P:mRNA cis splicing, via spliceosome"/>
    <property type="evidence" value="ECO:0000318"/>
    <property type="project" value="GO_Central"/>
</dbReference>
<keyword evidence="11" id="KW-0747">Spliceosome</keyword>
<evidence type="ECO:0000256" key="10">
    <source>
        <dbReference type="PROSITE-ProRule" id="PRU00117"/>
    </source>
</evidence>
<dbReference type="OrthoDB" id="6777263at2759"/>
<evidence type="ECO:0000256" key="3">
    <source>
        <dbReference type="ARBA" id="ARBA00022664"/>
    </source>
</evidence>
<keyword evidence="5 11" id="KW-0863">Zinc-finger</keyword>
<dbReference type="AlphaFoldDB" id="F0ZBC2"/>
<dbReference type="Pfam" id="PF22675">
    <property type="entry name" value="KH-I_KHDC4-BBP"/>
    <property type="match status" value="1"/>
</dbReference>
<dbReference type="SMART" id="SM00322">
    <property type="entry name" value="KH"/>
    <property type="match status" value="1"/>
</dbReference>
<dbReference type="OMA" id="EANMPKH"/>
<dbReference type="KEGG" id="dpp:DICPUDRAFT_148524"/>
<keyword evidence="15" id="KW-1185">Reference proteome</keyword>
<evidence type="ECO:0000256" key="11">
    <source>
        <dbReference type="RuleBase" id="RU367126"/>
    </source>
</evidence>
<dbReference type="GO" id="GO:0003729">
    <property type="term" value="F:mRNA binding"/>
    <property type="evidence" value="ECO:0000318"/>
    <property type="project" value="GO_Central"/>
</dbReference>
<comment type="subcellular location">
    <subcellularLocation>
        <location evidence="1 11">Nucleus</location>
    </subcellularLocation>
</comment>
<feature type="region of interest" description="Disordered" evidence="12">
    <location>
        <begin position="338"/>
        <end position="432"/>
    </location>
</feature>
<keyword evidence="9 11" id="KW-0539">Nucleus</keyword>
<dbReference type="FunFam" id="3.30.1370.10:FF:000047">
    <property type="entry name" value="splicing factor-like protein 1"/>
    <property type="match status" value="1"/>
</dbReference>
<dbReference type="FunCoup" id="F0ZBC2">
    <property type="interactions" value="106"/>
</dbReference>